<gene>
    <name evidence="2" type="ORF">PXEA_LOCUS29986</name>
</gene>
<proteinExistence type="predicted"/>
<evidence type="ECO:0000313" key="2">
    <source>
        <dbReference type="EMBL" id="VEL36546.1"/>
    </source>
</evidence>
<dbReference type="AlphaFoldDB" id="A0A3S5C5E6"/>
<name>A0A3S5C5E6_9PLAT</name>
<sequence>MQLRLHSAGLQSYGSLLPLVNDTLQPICTNSAAASPSTTGTVGTSCQPIGRILLTTMAAGSPIVSATTTGISVAPETFSTSLAPTESVASVSVSSPIQDNLTVSVSTTQHQQQQTDEHLTVQLNSPQMHCSTQLYANQQTPPTAISLRTDGTTTSANNSITIIDADTATSAVSSTPQQHPLLRQHQQQHFFLTAIPTSMTAFAAAAAAAVGAGGCSSDDQSASAGGSSRTAGETTICLAGPTSDNGLVTLHPARLISASSRLSFNEASDSSFSNTTTSQASGETITTNKVNSVASIASSTSAPISVSSSPISLLYSHNQLAMDSVSGGPVSLAIAGTHPSLGLQHLSVPSATQLSPSQAYIHLHQQQQQQRELNHSHPHHIQYQHRQPQQQHLQNVHETGHPQQRLNHQRHSQQTQQQQQQGIFHFHSTQLAQVSQPVG</sequence>
<protein>
    <submittedName>
        <fullName evidence="2">Uncharacterized protein</fullName>
    </submittedName>
</protein>
<keyword evidence="3" id="KW-1185">Reference proteome</keyword>
<reference evidence="2" key="1">
    <citation type="submission" date="2018-11" db="EMBL/GenBank/DDBJ databases">
        <authorList>
            <consortium name="Pathogen Informatics"/>
        </authorList>
    </citation>
    <scope>NUCLEOTIDE SEQUENCE</scope>
</reference>
<evidence type="ECO:0000256" key="1">
    <source>
        <dbReference type="SAM" id="MobiDB-lite"/>
    </source>
</evidence>
<dbReference type="Proteomes" id="UP000784294">
    <property type="component" value="Unassembled WGS sequence"/>
</dbReference>
<feature type="compositionally biased region" description="Low complexity" evidence="1">
    <location>
        <begin position="384"/>
        <end position="397"/>
    </location>
</feature>
<feature type="region of interest" description="Disordered" evidence="1">
    <location>
        <begin position="371"/>
        <end position="421"/>
    </location>
</feature>
<comment type="caution">
    <text evidence="2">The sequence shown here is derived from an EMBL/GenBank/DDBJ whole genome shotgun (WGS) entry which is preliminary data.</text>
</comment>
<organism evidence="2 3">
    <name type="scientific">Protopolystoma xenopodis</name>
    <dbReference type="NCBI Taxonomy" id="117903"/>
    <lineage>
        <taxon>Eukaryota</taxon>
        <taxon>Metazoa</taxon>
        <taxon>Spiralia</taxon>
        <taxon>Lophotrochozoa</taxon>
        <taxon>Platyhelminthes</taxon>
        <taxon>Monogenea</taxon>
        <taxon>Polyopisthocotylea</taxon>
        <taxon>Polystomatidea</taxon>
        <taxon>Polystomatidae</taxon>
        <taxon>Protopolystoma</taxon>
    </lineage>
</organism>
<accession>A0A3S5C5E6</accession>
<evidence type="ECO:0000313" key="3">
    <source>
        <dbReference type="Proteomes" id="UP000784294"/>
    </source>
</evidence>
<dbReference type="EMBL" id="CAAALY010252539">
    <property type="protein sequence ID" value="VEL36546.1"/>
    <property type="molecule type" value="Genomic_DNA"/>
</dbReference>